<dbReference type="SUPFAM" id="SSF55031">
    <property type="entry name" value="Bacterial exopeptidase dimerisation domain"/>
    <property type="match status" value="1"/>
</dbReference>
<reference evidence="4 5" key="1">
    <citation type="submission" date="2017-08" db="EMBL/GenBank/DDBJ databases">
        <authorList>
            <person name="de Groot N.N."/>
        </authorList>
    </citation>
    <scope>NUCLEOTIDE SEQUENCE [LARGE SCALE GENOMIC DNA]</scope>
    <source>
        <strain evidence="4 5">NBT06-6</strain>
    </source>
</reference>
<comment type="cofactor">
    <cofactor evidence="2">
        <name>Mn(2+)</name>
        <dbReference type="ChEBI" id="CHEBI:29035"/>
    </cofactor>
    <text evidence="2">The Mn(2+) ion enhances activity.</text>
</comment>
<dbReference type="InterPro" id="IPR002933">
    <property type="entry name" value="Peptidase_M20"/>
</dbReference>
<evidence type="ECO:0000313" key="5">
    <source>
        <dbReference type="Proteomes" id="UP000215771"/>
    </source>
</evidence>
<dbReference type="PANTHER" id="PTHR11014:SF63">
    <property type="entry name" value="METALLOPEPTIDASE, PUTATIVE (AFU_ORTHOLOGUE AFUA_6G09600)-RELATED"/>
    <property type="match status" value="1"/>
</dbReference>
<dbReference type="Gene3D" id="3.30.70.360">
    <property type="match status" value="1"/>
</dbReference>
<comment type="caution">
    <text evidence="4">The sequence shown here is derived from an EMBL/GenBank/DDBJ whole genome shotgun (WGS) entry which is preliminary data.</text>
</comment>
<gene>
    <name evidence="4" type="ORF">CIG21_11310</name>
</gene>
<dbReference type="EMBL" id="NQMQ01000031">
    <property type="protein sequence ID" value="PAJ68236.1"/>
    <property type="molecule type" value="Genomic_DNA"/>
</dbReference>
<proteinExistence type="predicted"/>
<dbReference type="PANTHER" id="PTHR11014">
    <property type="entry name" value="PEPTIDASE M20 FAMILY MEMBER"/>
    <property type="match status" value="1"/>
</dbReference>
<dbReference type="AlphaFoldDB" id="A0A269PAK4"/>
<dbReference type="Pfam" id="PF01546">
    <property type="entry name" value="Peptidase_M20"/>
    <property type="match status" value="1"/>
</dbReference>
<dbReference type="SUPFAM" id="SSF53187">
    <property type="entry name" value="Zn-dependent exopeptidases"/>
    <property type="match status" value="1"/>
</dbReference>
<keyword evidence="2" id="KW-0464">Manganese</keyword>
<protein>
    <recommendedName>
        <fullName evidence="3">Peptidase M20 dimerisation domain-containing protein</fullName>
    </recommendedName>
</protein>
<evidence type="ECO:0000256" key="1">
    <source>
        <dbReference type="ARBA" id="ARBA00022801"/>
    </source>
</evidence>
<keyword evidence="1" id="KW-0378">Hydrolase</keyword>
<feature type="binding site" evidence="2">
    <location>
        <position position="174"/>
    </location>
    <ligand>
        <name>Mn(2+)</name>
        <dbReference type="ChEBI" id="CHEBI:29035"/>
        <label>2</label>
    </ligand>
</feature>
<dbReference type="Gene3D" id="3.40.630.10">
    <property type="entry name" value="Zn peptidases"/>
    <property type="match status" value="1"/>
</dbReference>
<dbReference type="PIRSF" id="PIRSF005962">
    <property type="entry name" value="Pept_M20D_amidohydro"/>
    <property type="match status" value="1"/>
</dbReference>
<accession>A0A269PAK4</accession>
<dbReference type="Proteomes" id="UP000215771">
    <property type="component" value="Unassembled WGS sequence"/>
</dbReference>
<evidence type="ECO:0000259" key="3">
    <source>
        <dbReference type="Pfam" id="PF07687"/>
    </source>
</evidence>
<feature type="binding site" evidence="2">
    <location>
        <position position="375"/>
    </location>
    <ligand>
        <name>Mn(2+)</name>
        <dbReference type="ChEBI" id="CHEBI:29035"/>
        <label>2</label>
    </ligand>
</feature>
<dbReference type="GO" id="GO:0046872">
    <property type="term" value="F:metal ion binding"/>
    <property type="evidence" value="ECO:0007669"/>
    <property type="project" value="UniProtKB-KW"/>
</dbReference>
<feature type="domain" description="Peptidase M20 dimerisation" evidence="3">
    <location>
        <begin position="199"/>
        <end position="292"/>
    </location>
</feature>
<feature type="binding site" evidence="2">
    <location>
        <position position="113"/>
    </location>
    <ligand>
        <name>Mn(2+)</name>
        <dbReference type="ChEBI" id="CHEBI:29035"/>
        <label>2</label>
    </ligand>
</feature>
<dbReference type="RefSeq" id="WP_095278937.1">
    <property type="nucleotide sequence ID" value="NZ_CP047655.1"/>
</dbReference>
<dbReference type="Pfam" id="PF07687">
    <property type="entry name" value="M20_dimer"/>
    <property type="match status" value="1"/>
</dbReference>
<dbReference type="InterPro" id="IPR036264">
    <property type="entry name" value="Bact_exopeptidase_dim_dom"/>
</dbReference>
<organism evidence="4 5">
    <name type="scientific">Corynebacterium hadale</name>
    <dbReference type="NCBI Taxonomy" id="2026255"/>
    <lineage>
        <taxon>Bacteria</taxon>
        <taxon>Bacillati</taxon>
        <taxon>Actinomycetota</taxon>
        <taxon>Actinomycetes</taxon>
        <taxon>Mycobacteriales</taxon>
        <taxon>Corynebacteriaceae</taxon>
        <taxon>Corynebacterium</taxon>
    </lineage>
</organism>
<dbReference type="GO" id="GO:0019877">
    <property type="term" value="P:diaminopimelate biosynthetic process"/>
    <property type="evidence" value="ECO:0007669"/>
    <property type="project" value="UniProtKB-ARBA"/>
</dbReference>
<evidence type="ECO:0000313" key="4">
    <source>
        <dbReference type="EMBL" id="PAJ68236.1"/>
    </source>
</evidence>
<dbReference type="NCBIfam" id="TIGR01891">
    <property type="entry name" value="amidohydrolases"/>
    <property type="match status" value="1"/>
</dbReference>
<feature type="binding site" evidence="2">
    <location>
        <position position="147"/>
    </location>
    <ligand>
        <name>Mn(2+)</name>
        <dbReference type="ChEBI" id="CHEBI:29035"/>
        <label>2</label>
    </ligand>
</feature>
<keyword evidence="2" id="KW-0479">Metal-binding</keyword>
<name>A0A269PAK4_9CORY</name>
<dbReference type="GO" id="GO:0050118">
    <property type="term" value="F:N-acetyldiaminopimelate deacetylase activity"/>
    <property type="evidence" value="ECO:0007669"/>
    <property type="project" value="UniProtKB-ARBA"/>
</dbReference>
<feature type="binding site" evidence="2">
    <location>
        <position position="111"/>
    </location>
    <ligand>
        <name>Mn(2+)</name>
        <dbReference type="ChEBI" id="CHEBI:29035"/>
        <label>2</label>
    </ligand>
</feature>
<evidence type="ECO:0000256" key="2">
    <source>
        <dbReference type="PIRSR" id="PIRSR005962-1"/>
    </source>
</evidence>
<sequence length="404" mass="42422">MTNSFALTGPFAPFESDLDATRGEREALYKWFHQHPELALEEHQTSARIGEELEAAGFTVVPVGATGKVGILTNGEGPTVCFRADFDALPLSEETGLEYSADPALGAAHACGHDMHTAALLAASTMLAQHTDAWSGTLLALFQPGEETGAGARDMVEHGLAEKVPTPDVVLGQHVGPMIPGYGMGALTGPVCSTCVQTKITIHGTGAHGSMPEKGVDPVVIAAHVITRLQTIVSRETAPQEMGVVTVGAIHAGESPNTIPATAELSVSTRAFTTEVSDRLNSAIRRIVRAECAAAGATTEPTFEIVGGAPEFSNDEATAEQVMAAFREQFGDAVGDFGRLCGSEDFPTIANAFGAPYFYWFVGSSSDIASAPSNHSPFFAPDLQPTLDQATRAILVSVSPWLMR</sequence>
<dbReference type="InterPro" id="IPR011650">
    <property type="entry name" value="Peptidase_M20_dimer"/>
</dbReference>
<dbReference type="FunFam" id="3.30.70.360:FF:000001">
    <property type="entry name" value="N-acetyldiaminopimelate deacetylase"/>
    <property type="match status" value="1"/>
</dbReference>
<dbReference type="InterPro" id="IPR017439">
    <property type="entry name" value="Amidohydrolase"/>
</dbReference>